<keyword evidence="3" id="KW-1185">Reference proteome</keyword>
<proteinExistence type="predicted"/>
<accession>A0ABR3QD98</accession>
<evidence type="ECO:0000313" key="2">
    <source>
        <dbReference type="EMBL" id="KAL1412625.1"/>
    </source>
</evidence>
<dbReference type="InterPro" id="IPR025187">
    <property type="entry name" value="DUF4112"/>
</dbReference>
<dbReference type="Pfam" id="PF13430">
    <property type="entry name" value="DUF4112"/>
    <property type="match status" value="1"/>
</dbReference>
<feature type="region of interest" description="Disordered" evidence="1">
    <location>
        <begin position="285"/>
        <end position="304"/>
    </location>
</feature>
<dbReference type="EMBL" id="JBBXJM010000001">
    <property type="protein sequence ID" value="KAL1412625.1"/>
    <property type="molecule type" value="Genomic_DNA"/>
</dbReference>
<protein>
    <submittedName>
        <fullName evidence="2">Uncharacterized protein</fullName>
    </submittedName>
</protein>
<dbReference type="PANTHER" id="PTHR35519:SF2">
    <property type="entry name" value="PH DOMAIN PROTEIN"/>
    <property type="match status" value="1"/>
</dbReference>
<dbReference type="PANTHER" id="PTHR35519">
    <property type="entry name" value="MEMBRANE PROTEINS"/>
    <property type="match status" value="1"/>
</dbReference>
<reference evidence="2 3" key="1">
    <citation type="submission" date="2023-08" db="EMBL/GenBank/DDBJ databases">
        <title>Annotated Genome Sequence of Vanrija albida AlHP1.</title>
        <authorList>
            <person name="Herzog R."/>
        </authorList>
    </citation>
    <scope>NUCLEOTIDE SEQUENCE [LARGE SCALE GENOMIC DNA]</scope>
    <source>
        <strain evidence="2 3">AlHP1</strain>
    </source>
</reference>
<sequence>MSAIAMAAAKKWAAPHIQAHVERLEPEDPYYTYVVNSKGKRKRVKRDIPPGLTKEEEKVLRKVRRRAHNLDKAMNLCGFKVGWTFFIGIIPGVGDITNGVLGYMLIIKPSKNLDLPSTLVAQMVFNNAVAFGVGVVPIVGDVAQAVWKTNWRNSNVLEHHLAGKGQKRLEEQARSTGASAQAALASDLLSGTGAVVGADATVVQIGDPAKAPGSKQQRKGKWSSWFGGGQEGVVVAEEEEVVSGSTTALAGAGAASGSQAPAAARTAAPPAAPAPVTAPTAASVLAAADPPAEPKKKGGIWGRK</sequence>
<dbReference type="GeneID" id="95981415"/>
<name>A0ABR3QD98_9TREE</name>
<organism evidence="2 3">
    <name type="scientific">Vanrija albida</name>
    <dbReference type="NCBI Taxonomy" id="181172"/>
    <lineage>
        <taxon>Eukaryota</taxon>
        <taxon>Fungi</taxon>
        <taxon>Dikarya</taxon>
        <taxon>Basidiomycota</taxon>
        <taxon>Agaricomycotina</taxon>
        <taxon>Tremellomycetes</taxon>
        <taxon>Trichosporonales</taxon>
        <taxon>Trichosporonaceae</taxon>
        <taxon>Vanrija</taxon>
    </lineage>
</organism>
<evidence type="ECO:0000256" key="1">
    <source>
        <dbReference type="SAM" id="MobiDB-lite"/>
    </source>
</evidence>
<dbReference type="Proteomes" id="UP001565368">
    <property type="component" value="Unassembled WGS sequence"/>
</dbReference>
<evidence type="ECO:0000313" key="3">
    <source>
        <dbReference type="Proteomes" id="UP001565368"/>
    </source>
</evidence>
<comment type="caution">
    <text evidence="2">The sequence shown here is derived from an EMBL/GenBank/DDBJ whole genome shotgun (WGS) entry which is preliminary data.</text>
</comment>
<gene>
    <name evidence="2" type="ORF">Q8F55_000372</name>
</gene>
<dbReference type="RefSeq" id="XP_069212569.1">
    <property type="nucleotide sequence ID" value="XM_069349025.1"/>
</dbReference>
<feature type="region of interest" description="Disordered" evidence="1">
    <location>
        <begin position="251"/>
        <end position="278"/>
    </location>
</feature>
<feature type="region of interest" description="Disordered" evidence="1">
    <location>
        <begin position="206"/>
        <end position="227"/>
    </location>
</feature>